<name>A0ABS0SVM7_9CAUL</name>
<evidence type="ECO:0000313" key="5">
    <source>
        <dbReference type="Proteomes" id="UP000639859"/>
    </source>
</evidence>
<dbReference type="GO" id="GO:0016787">
    <property type="term" value="F:hydrolase activity"/>
    <property type="evidence" value="ECO:0007669"/>
    <property type="project" value="UniProtKB-KW"/>
</dbReference>
<dbReference type="RefSeq" id="WP_198575578.1">
    <property type="nucleotide sequence ID" value="NZ_JADWOX010000004.1"/>
</dbReference>
<keyword evidence="5" id="KW-1185">Reference proteome</keyword>
<reference evidence="4 5" key="1">
    <citation type="submission" date="2020-11" db="EMBL/GenBank/DDBJ databases">
        <title>genome sequence of strain KACC 18849.</title>
        <authorList>
            <person name="Gao J."/>
            <person name="Zhang X."/>
        </authorList>
    </citation>
    <scope>NUCLEOTIDE SEQUENCE [LARGE SCALE GENOMIC DNA]</scope>
    <source>
        <strain evidence="4 5">KACC 18849</strain>
    </source>
</reference>
<gene>
    <name evidence="4" type="ORF">I4Q42_08190</name>
</gene>
<evidence type="ECO:0000259" key="3">
    <source>
        <dbReference type="Pfam" id="PF01557"/>
    </source>
</evidence>
<evidence type="ECO:0000313" key="4">
    <source>
        <dbReference type="EMBL" id="MBI1683643.1"/>
    </source>
</evidence>
<dbReference type="InterPro" id="IPR011234">
    <property type="entry name" value="Fumarylacetoacetase-like_C"/>
</dbReference>
<sequence length="280" mass="29503">MKLISFLRGGVASYGAIQGDRVADFGAIAGPDEHDLVAALRLDAIPALAAEAAFDVPVSEIQLLPVVTTPGKIFCVGHNYETHRQETGRAKVGHPSIFTRFADTLTPHGGPIVRPKSSTSLDYEGELAIVIGKGGRHISEADAMSHVAGFACANDASVRDWQWHTQQFTPGKNFPGTGGLGPWLVTPDEIDDLNAVTVTTRLNGQQVQHASLADLIFPLPTIIAYLSGFTPLSPGDLILTGTPGGVGAKREPPLWMKAGDVVEVEITGVGLLSNTVVDEA</sequence>
<dbReference type="Proteomes" id="UP000639859">
    <property type="component" value="Unassembled WGS sequence"/>
</dbReference>
<keyword evidence="4" id="KW-0378">Hydrolase</keyword>
<comment type="similarity">
    <text evidence="1">Belongs to the FAH family.</text>
</comment>
<proteinExistence type="inferred from homology"/>
<dbReference type="InterPro" id="IPR051121">
    <property type="entry name" value="FAH"/>
</dbReference>
<protein>
    <submittedName>
        <fullName evidence="4">Fumarylacetoacetate hydrolase family protein</fullName>
    </submittedName>
</protein>
<dbReference type="PANTHER" id="PTHR42796">
    <property type="entry name" value="FUMARYLACETOACETATE HYDROLASE DOMAIN-CONTAINING PROTEIN 2A-RELATED"/>
    <property type="match status" value="1"/>
</dbReference>
<comment type="caution">
    <text evidence="4">The sequence shown here is derived from an EMBL/GenBank/DDBJ whole genome shotgun (WGS) entry which is preliminary data.</text>
</comment>
<accession>A0ABS0SVM7</accession>
<dbReference type="Pfam" id="PF01557">
    <property type="entry name" value="FAA_hydrolase"/>
    <property type="match status" value="1"/>
</dbReference>
<dbReference type="InterPro" id="IPR036663">
    <property type="entry name" value="Fumarylacetoacetase_C_sf"/>
</dbReference>
<dbReference type="PANTHER" id="PTHR42796:SF4">
    <property type="entry name" value="FUMARYLACETOACETATE HYDROLASE DOMAIN-CONTAINING PROTEIN 2A"/>
    <property type="match status" value="1"/>
</dbReference>
<evidence type="ECO:0000256" key="1">
    <source>
        <dbReference type="ARBA" id="ARBA00010211"/>
    </source>
</evidence>
<dbReference type="SUPFAM" id="SSF56529">
    <property type="entry name" value="FAH"/>
    <property type="match status" value="1"/>
</dbReference>
<keyword evidence="2" id="KW-0479">Metal-binding</keyword>
<evidence type="ECO:0000256" key="2">
    <source>
        <dbReference type="ARBA" id="ARBA00022723"/>
    </source>
</evidence>
<feature type="domain" description="Fumarylacetoacetase-like C-terminal" evidence="3">
    <location>
        <begin position="72"/>
        <end position="277"/>
    </location>
</feature>
<organism evidence="4 5">
    <name type="scientific">Caulobacter hibisci</name>
    <dbReference type="NCBI Taxonomy" id="2035993"/>
    <lineage>
        <taxon>Bacteria</taxon>
        <taxon>Pseudomonadati</taxon>
        <taxon>Pseudomonadota</taxon>
        <taxon>Alphaproteobacteria</taxon>
        <taxon>Caulobacterales</taxon>
        <taxon>Caulobacteraceae</taxon>
        <taxon>Caulobacter</taxon>
    </lineage>
</organism>
<dbReference type="EMBL" id="JADWOX010000004">
    <property type="protein sequence ID" value="MBI1683643.1"/>
    <property type="molecule type" value="Genomic_DNA"/>
</dbReference>
<dbReference type="Gene3D" id="3.90.850.10">
    <property type="entry name" value="Fumarylacetoacetase-like, C-terminal domain"/>
    <property type="match status" value="1"/>
</dbReference>